<gene>
    <name evidence="2" type="ORF">FB567DRAFT_515517</name>
</gene>
<proteinExistence type="predicted"/>
<dbReference type="Proteomes" id="UP000813461">
    <property type="component" value="Unassembled WGS sequence"/>
</dbReference>
<organism evidence="2 3">
    <name type="scientific">Paraphoma chrysanthemicola</name>
    <dbReference type="NCBI Taxonomy" id="798071"/>
    <lineage>
        <taxon>Eukaryota</taxon>
        <taxon>Fungi</taxon>
        <taxon>Dikarya</taxon>
        <taxon>Ascomycota</taxon>
        <taxon>Pezizomycotina</taxon>
        <taxon>Dothideomycetes</taxon>
        <taxon>Pleosporomycetidae</taxon>
        <taxon>Pleosporales</taxon>
        <taxon>Pleosporineae</taxon>
        <taxon>Phaeosphaeriaceae</taxon>
        <taxon>Paraphoma</taxon>
    </lineage>
</organism>
<protein>
    <submittedName>
        <fullName evidence="2">Uncharacterized protein</fullName>
    </submittedName>
</protein>
<dbReference type="AlphaFoldDB" id="A0A8K0RIF3"/>
<name>A0A8K0RIF3_9PLEO</name>
<keyword evidence="3" id="KW-1185">Reference proteome</keyword>
<evidence type="ECO:0000256" key="1">
    <source>
        <dbReference type="SAM" id="MobiDB-lite"/>
    </source>
</evidence>
<accession>A0A8K0RIF3</accession>
<sequence length="255" mass="28284">MALVVPTQHSPENPALTKPTEWAFYMVSASLTFANASDSTTPGTYSTSDAARLDVLNVLNWYEAHSEYTWPEFTSMGFDFGQAMRLRRQLVSDVCVALEKMGKIRVAVGGLRSPESEGGGGKRSLVTARMAERKRQCKRYFEDHSDTEVASNASDKCLWHDEAFLAEGMREMIDRSRADVNSYLNCEKDVGALADIVHDGLVRHWDGPQAEYGSIPDDLQKKKQAWEAEKLTRPEQSLELGEIQSREGGGVASTA</sequence>
<evidence type="ECO:0000313" key="2">
    <source>
        <dbReference type="EMBL" id="KAH7093531.1"/>
    </source>
</evidence>
<evidence type="ECO:0000313" key="3">
    <source>
        <dbReference type="Proteomes" id="UP000813461"/>
    </source>
</evidence>
<feature type="region of interest" description="Disordered" evidence="1">
    <location>
        <begin position="225"/>
        <end position="255"/>
    </location>
</feature>
<comment type="caution">
    <text evidence="2">The sequence shown here is derived from an EMBL/GenBank/DDBJ whole genome shotgun (WGS) entry which is preliminary data.</text>
</comment>
<dbReference type="EMBL" id="JAGMVJ010000002">
    <property type="protein sequence ID" value="KAH7093531.1"/>
    <property type="molecule type" value="Genomic_DNA"/>
</dbReference>
<dbReference type="OrthoDB" id="3735253at2759"/>
<reference evidence="2" key="1">
    <citation type="journal article" date="2021" name="Nat. Commun.">
        <title>Genetic determinants of endophytism in the Arabidopsis root mycobiome.</title>
        <authorList>
            <person name="Mesny F."/>
            <person name="Miyauchi S."/>
            <person name="Thiergart T."/>
            <person name="Pickel B."/>
            <person name="Atanasova L."/>
            <person name="Karlsson M."/>
            <person name="Huettel B."/>
            <person name="Barry K.W."/>
            <person name="Haridas S."/>
            <person name="Chen C."/>
            <person name="Bauer D."/>
            <person name="Andreopoulos W."/>
            <person name="Pangilinan J."/>
            <person name="LaButti K."/>
            <person name="Riley R."/>
            <person name="Lipzen A."/>
            <person name="Clum A."/>
            <person name="Drula E."/>
            <person name="Henrissat B."/>
            <person name="Kohler A."/>
            <person name="Grigoriev I.V."/>
            <person name="Martin F.M."/>
            <person name="Hacquard S."/>
        </authorList>
    </citation>
    <scope>NUCLEOTIDE SEQUENCE</scope>
    <source>
        <strain evidence="2">MPI-SDFR-AT-0120</strain>
    </source>
</reference>